<dbReference type="PANTHER" id="PTHR45620">
    <property type="entry name" value="PDF RECEPTOR-LIKE PROTEIN-RELATED"/>
    <property type="match status" value="1"/>
</dbReference>
<comment type="subcellular location">
    <subcellularLocation>
        <location evidence="1">Membrane</location>
        <topology evidence="1">Multi-pass membrane protein</topology>
    </subcellularLocation>
</comment>
<evidence type="ECO:0000313" key="7">
    <source>
        <dbReference type="EMBL" id="PIO14575.1"/>
    </source>
</evidence>
<evidence type="ECO:0000313" key="8">
    <source>
        <dbReference type="Proteomes" id="UP000228934"/>
    </source>
</evidence>
<feature type="domain" description="G-protein coupled receptors family 2 profile 2" evidence="6">
    <location>
        <begin position="1"/>
        <end position="59"/>
    </location>
</feature>
<gene>
    <name evidence="7" type="ORF">AB205_0138990</name>
</gene>
<dbReference type="Gene3D" id="1.20.1070.10">
    <property type="entry name" value="Rhodopsin 7-helix transmembrane proteins"/>
    <property type="match status" value="1"/>
</dbReference>
<dbReference type="InterPro" id="IPR017981">
    <property type="entry name" value="GPCR_2-like_7TM"/>
</dbReference>
<dbReference type="GO" id="GO:0007188">
    <property type="term" value="P:adenylate cyclase-modulating G protein-coupled receptor signaling pathway"/>
    <property type="evidence" value="ECO:0007669"/>
    <property type="project" value="TreeGrafter"/>
</dbReference>
<keyword evidence="4 5" id="KW-0472">Membrane</keyword>
<keyword evidence="2 5" id="KW-0812">Transmembrane</keyword>
<name>A0A2G9QGC4_AQUCT</name>
<evidence type="ECO:0000256" key="2">
    <source>
        <dbReference type="ARBA" id="ARBA00022692"/>
    </source>
</evidence>
<dbReference type="EMBL" id="KV994763">
    <property type="protein sequence ID" value="PIO14575.1"/>
    <property type="molecule type" value="Genomic_DNA"/>
</dbReference>
<dbReference type="Pfam" id="PF00002">
    <property type="entry name" value="7tm_2"/>
    <property type="match status" value="1"/>
</dbReference>
<evidence type="ECO:0000256" key="5">
    <source>
        <dbReference type="SAM" id="Phobius"/>
    </source>
</evidence>
<feature type="non-terminal residue" evidence="7">
    <location>
        <position position="1"/>
    </location>
</feature>
<dbReference type="OrthoDB" id="5967113at2759"/>
<dbReference type="PROSITE" id="PS00650">
    <property type="entry name" value="G_PROTEIN_RECEP_F2_2"/>
    <property type="match status" value="1"/>
</dbReference>
<evidence type="ECO:0000256" key="3">
    <source>
        <dbReference type="ARBA" id="ARBA00022989"/>
    </source>
</evidence>
<dbReference type="InterPro" id="IPR017983">
    <property type="entry name" value="GPCR_2_secretin-like_CS"/>
</dbReference>
<feature type="transmembrane region" description="Helical" evidence="5">
    <location>
        <begin position="37"/>
        <end position="58"/>
    </location>
</feature>
<evidence type="ECO:0000256" key="1">
    <source>
        <dbReference type="ARBA" id="ARBA00004141"/>
    </source>
</evidence>
<sequence>RRLARSTLLLIPLFGVHYIIFAFFPEDVSSGTVEIRLSFELALGSFQGFVVAILYCFLNGEVQFEIQRKWRRYHLRKYFWLRQQKHSTVSNGGSVLTQVVQVSRSSQRESRKSSATPMTSLI</sequence>
<dbReference type="InterPro" id="IPR050332">
    <property type="entry name" value="GPCR_2"/>
</dbReference>
<keyword evidence="8" id="KW-1185">Reference proteome</keyword>
<proteinExistence type="predicted"/>
<dbReference type="GO" id="GO:0005886">
    <property type="term" value="C:plasma membrane"/>
    <property type="evidence" value="ECO:0007669"/>
    <property type="project" value="TreeGrafter"/>
</dbReference>
<keyword evidence="3 5" id="KW-1133">Transmembrane helix</keyword>
<dbReference type="GO" id="GO:0007166">
    <property type="term" value="P:cell surface receptor signaling pathway"/>
    <property type="evidence" value="ECO:0007669"/>
    <property type="project" value="InterPro"/>
</dbReference>
<dbReference type="GO" id="GO:0015055">
    <property type="term" value="F:secretin receptor activity"/>
    <property type="evidence" value="ECO:0007669"/>
    <property type="project" value="TreeGrafter"/>
</dbReference>
<accession>A0A2G9QGC4</accession>
<dbReference type="AlphaFoldDB" id="A0A2G9QGC4"/>
<dbReference type="InterPro" id="IPR000832">
    <property type="entry name" value="GPCR_2_secretin-like"/>
</dbReference>
<dbReference type="Proteomes" id="UP000228934">
    <property type="component" value="Unassembled WGS sequence"/>
</dbReference>
<dbReference type="PROSITE" id="PS50261">
    <property type="entry name" value="G_PROTEIN_RECEP_F2_4"/>
    <property type="match status" value="1"/>
</dbReference>
<feature type="transmembrane region" description="Helical" evidence="5">
    <location>
        <begin position="7"/>
        <end position="25"/>
    </location>
</feature>
<reference evidence="8" key="1">
    <citation type="journal article" date="2017" name="Nat. Commun.">
        <title>The North American bullfrog draft genome provides insight into hormonal regulation of long noncoding RNA.</title>
        <authorList>
            <person name="Hammond S.A."/>
            <person name="Warren R.L."/>
            <person name="Vandervalk B.P."/>
            <person name="Kucuk E."/>
            <person name="Khan H."/>
            <person name="Gibb E.A."/>
            <person name="Pandoh P."/>
            <person name="Kirk H."/>
            <person name="Zhao Y."/>
            <person name="Jones M."/>
            <person name="Mungall A.J."/>
            <person name="Coope R."/>
            <person name="Pleasance S."/>
            <person name="Moore R.A."/>
            <person name="Holt R.A."/>
            <person name="Round J.M."/>
            <person name="Ohora S."/>
            <person name="Walle B.V."/>
            <person name="Veldhoen N."/>
            <person name="Helbing C.C."/>
            <person name="Birol I."/>
        </authorList>
    </citation>
    <scope>NUCLEOTIDE SEQUENCE [LARGE SCALE GENOMIC DNA]</scope>
</reference>
<dbReference type="GO" id="GO:0017046">
    <property type="term" value="F:peptide hormone binding"/>
    <property type="evidence" value="ECO:0007669"/>
    <property type="project" value="TreeGrafter"/>
</dbReference>
<evidence type="ECO:0000256" key="4">
    <source>
        <dbReference type="ARBA" id="ARBA00023136"/>
    </source>
</evidence>
<dbReference type="GO" id="GO:0008528">
    <property type="term" value="F:G protein-coupled peptide receptor activity"/>
    <property type="evidence" value="ECO:0007669"/>
    <property type="project" value="TreeGrafter"/>
</dbReference>
<protein>
    <recommendedName>
        <fullName evidence="6">G-protein coupled receptors family 2 profile 2 domain-containing protein</fullName>
    </recommendedName>
</protein>
<dbReference type="PRINTS" id="PR00249">
    <property type="entry name" value="GPCRSECRETIN"/>
</dbReference>
<organism evidence="7 8">
    <name type="scientific">Aquarana catesbeiana</name>
    <name type="common">American bullfrog</name>
    <name type="synonym">Rana catesbeiana</name>
    <dbReference type="NCBI Taxonomy" id="8400"/>
    <lineage>
        <taxon>Eukaryota</taxon>
        <taxon>Metazoa</taxon>
        <taxon>Chordata</taxon>
        <taxon>Craniata</taxon>
        <taxon>Vertebrata</taxon>
        <taxon>Euteleostomi</taxon>
        <taxon>Amphibia</taxon>
        <taxon>Batrachia</taxon>
        <taxon>Anura</taxon>
        <taxon>Neobatrachia</taxon>
        <taxon>Ranoidea</taxon>
        <taxon>Ranidae</taxon>
        <taxon>Aquarana</taxon>
    </lineage>
</organism>
<dbReference type="PANTHER" id="PTHR45620:SF13">
    <property type="entry name" value="SECRETIN RECEPTOR"/>
    <property type="match status" value="1"/>
</dbReference>
<evidence type="ECO:0000259" key="6">
    <source>
        <dbReference type="PROSITE" id="PS50261"/>
    </source>
</evidence>